<reference evidence="1 2" key="1">
    <citation type="submission" date="2016-02" db="EMBL/GenBank/DDBJ databases">
        <title>Genome sequence of Clostridium tepidiprofundi DSM 19306.</title>
        <authorList>
            <person name="Poehlein A."/>
            <person name="Daniel R."/>
        </authorList>
    </citation>
    <scope>NUCLEOTIDE SEQUENCE [LARGE SCALE GENOMIC DNA]</scope>
    <source>
        <strain evidence="1 2">DSM 19306</strain>
    </source>
</reference>
<gene>
    <name evidence="1" type="ORF">CLTEP_00740</name>
</gene>
<dbReference type="STRING" id="1121338.CLTEP_00740"/>
<evidence type="ECO:0000313" key="1">
    <source>
        <dbReference type="EMBL" id="KYH35681.1"/>
    </source>
</evidence>
<name>A0A151B6W8_9CLOT</name>
<protein>
    <submittedName>
        <fullName evidence="1">Uncharacterized protein</fullName>
    </submittedName>
</protein>
<dbReference type="AlphaFoldDB" id="A0A151B6W8"/>
<sequence length="139" mass="16268">MTRISMRFKIGMFVLLAFSSLILAYFNYSTYNDKIAMERKVKQCHVVKNKCKVIEYGFYDILNCLDKKKGYSIKSISNVDTNNICCIEVEYYGNLTDITDKIQSISEYKNFIALVNVDIVKYDKEKFKSILCVKFLKNK</sequence>
<dbReference type="EMBL" id="LTBA01000001">
    <property type="protein sequence ID" value="KYH35681.1"/>
    <property type="molecule type" value="Genomic_DNA"/>
</dbReference>
<evidence type="ECO:0000313" key="2">
    <source>
        <dbReference type="Proteomes" id="UP000075531"/>
    </source>
</evidence>
<keyword evidence="2" id="KW-1185">Reference proteome</keyword>
<dbReference type="PATRIC" id="fig|1121338.3.peg.75"/>
<dbReference type="RefSeq" id="WP_066820852.1">
    <property type="nucleotide sequence ID" value="NZ_LTBA01000001.1"/>
</dbReference>
<dbReference type="Proteomes" id="UP000075531">
    <property type="component" value="Unassembled WGS sequence"/>
</dbReference>
<organism evidence="1 2">
    <name type="scientific">Clostridium tepidiprofundi DSM 19306</name>
    <dbReference type="NCBI Taxonomy" id="1121338"/>
    <lineage>
        <taxon>Bacteria</taxon>
        <taxon>Bacillati</taxon>
        <taxon>Bacillota</taxon>
        <taxon>Clostridia</taxon>
        <taxon>Eubacteriales</taxon>
        <taxon>Clostridiaceae</taxon>
        <taxon>Clostridium</taxon>
    </lineage>
</organism>
<comment type="caution">
    <text evidence="1">The sequence shown here is derived from an EMBL/GenBank/DDBJ whole genome shotgun (WGS) entry which is preliminary data.</text>
</comment>
<proteinExistence type="predicted"/>
<accession>A0A151B6W8</accession>